<evidence type="ECO:0000256" key="3">
    <source>
        <dbReference type="ARBA" id="ARBA00002257"/>
    </source>
</evidence>
<dbReference type="EC" id="4.1.1.19" evidence="6 16"/>
<dbReference type="InterPro" id="IPR029066">
    <property type="entry name" value="PLP-binding_barrel"/>
</dbReference>
<evidence type="ECO:0000256" key="16">
    <source>
        <dbReference type="RuleBase" id="RU003740"/>
    </source>
</evidence>
<dbReference type="GO" id="GO:0008295">
    <property type="term" value="P:spermidine biosynthetic process"/>
    <property type="evidence" value="ECO:0007669"/>
    <property type="project" value="UniProtKB-KW"/>
</dbReference>
<keyword evidence="11 16" id="KW-0745">Spermidine biosynthesis</keyword>
<evidence type="ECO:0000256" key="7">
    <source>
        <dbReference type="ARBA" id="ARBA00022723"/>
    </source>
</evidence>
<evidence type="ECO:0000256" key="17">
    <source>
        <dbReference type="SAM" id="MobiDB-lite"/>
    </source>
</evidence>
<evidence type="ECO:0000256" key="8">
    <source>
        <dbReference type="ARBA" id="ARBA00022793"/>
    </source>
</evidence>
<feature type="compositionally biased region" description="Low complexity" evidence="17">
    <location>
        <begin position="502"/>
        <end position="513"/>
    </location>
</feature>
<dbReference type="InterPro" id="IPR002985">
    <property type="entry name" value="Arg_decrbxlase"/>
</dbReference>
<feature type="region of interest" description="Disordered" evidence="17">
    <location>
        <begin position="1"/>
        <end position="29"/>
    </location>
</feature>
<dbReference type="Gene3D" id="1.20.58.930">
    <property type="match status" value="1"/>
</dbReference>
<proteinExistence type="inferred from homology"/>
<feature type="region of interest" description="Disordered" evidence="17">
    <location>
        <begin position="216"/>
        <end position="258"/>
    </location>
</feature>
<protein>
    <recommendedName>
        <fullName evidence="6 16">Arginine decarboxylase</fullName>
        <ecNumber evidence="6 16">4.1.1.19</ecNumber>
    </recommendedName>
</protein>
<feature type="region of interest" description="Disordered" evidence="17">
    <location>
        <begin position="482"/>
        <end position="513"/>
    </location>
</feature>
<dbReference type="NCBIfam" id="NF003763">
    <property type="entry name" value="PRK05354.1"/>
    <property type="match status" value="1"/>
</dbReference>
<keyword evidence="7" id="KW-0479">Metal-binding</keyword>
<evidence type="ECO:0000256" key="1">
    <source>
        <dbReference type="ARBA" id="ARBA00001933"/>
    </source>
</evidence>
<feature type="active site" description="Proton donor" evidence="15">
    <location>
        <position position="670"/>
    </location>
</feature>
<keyword evidence="10 15" id="KW-0663">Pyridoxal phosphate</keyword>
<organism evidence="20">
    <name type="scientific">Mantoniella antarctica</name>
    <dbReference type="NCBI Taxonomy" id="81844"/>
    <lineage>
        <taxon>Eukaryota</taxon>
        <taxon>Viridiplantae</taxon>
        <taxon>Chlorophyta</taxon>
        <taxon>Mamiellophyceae</taxon>
        <taxon>Mamiellales</taxon>
        <taxon>Mamiellaceae</taxon>
        <taxon>Mantoniella</taxon>
    </lineage>
</organism>
<dbReference type="InterPro" id="IPR022644">
    <property type="entry name" value="De-COase2_N"/>
</dbReference>
<reference evidence="20" key="1">
    <citation type="submission" date="2021-01" db="EMBL/GenBank/DDBJ databases">
        <authorList>
            <person name="Corre E."/>
            <person name="Pelletier E."/>
            <person name="Niang G."/>
            <person name="Scheremetjew M."/>
            <person name="Finn R."/>
            <person name="Kale V."/>
            <person name="Holt S."/>
            <person name="Cochrane G."/>
            <person name="Meng A."/>
            <person name="Brown T."/>
            <person name="Cohen L."/>
        </authorList>
    </citation>
    <scope>NUCLEOTIDE SEQUENCE</scope>
    <source>
        <strain evidence="20">SL-175</strain>
    </source>
</reference>
<dbReference type="Pfam" id="PF17810">
    <property type="entry name" value="Arg_decarb_HB"/>
    <property type="match status" value="1"/>
</dbReference>
<dbReference type="PANTHER" id="PTHR43295:SF9">
    <property type="entry name" value="BIOSYNTHETIC ARGININE DECARBOXYLASE"/>
    <property type="match status" value="1"/>
</dbReference>
<name>A0A7S0SGZ5_9CHLO</name>
<accession>A0A7S0SGZ5</accession>
<dbReference type="PROSITE" id="PS00879">
    <property type="entry name" value="ODR_DC_2_2"/>
    <property type="match status" value="1"/>
</dbReference>
<keyword evidence="12" id="KW-0620">Polyamine biosynthesis</keyword>
<dbReference type="PROSITE" id="PS00878">
    <property type="entry name" value="ODR_DC_2_1"/>
    <property type="match status" value="1"/>
</dbReference>
<evidence type="ECO:0000256" key="4">
    <source>
        <dbReference type="ARBA" id="ARBA00004773"/>
    </source>
</evidence>
<comment type="cofactor">
    <cofactor evidence="1 15 16">
        <name>pyridoxal 5'-phosphate</name>
        <dbReference type="ChEBI" id="CHEBI:597326"/>
    </cofactor>
</comment>
<feature type="domain" description="Arginine decarboxylase helical bundle" evidence="19">
    <location>
        <begin position="528"/>
        <end position="592"/>
    </location>
</feature>
<dbReference type="CDD" id="cd06830">
    <property type="entry name" value="PLPDE_III_ADC"/>
    <property type="match status" value="1"/>
</dbReference>
<evidence type="ECO:0000256" key="10">
    <source>
        <dbReference type="ARBA" id="ARBA00022898"/>
    </source>
</evidence>
<keyword evidence="13 16" id="KW-0456">Lyase</keyword>
<comment type="function">
    <text evidence="3">Catalyzes the biosynthesis of agmatine from arginine.</text>
</comment>
<comment type="cofactor">
    <cofactor evidence="2 16">
        <name>Mg(2+)</name>
        <dbReference type="ChEBI" id="CHEBI:18420"/>
    </cofactor>
</comment>
<dbReference type="Pfam" id="PF02784">
    <property type="entry name" value="Orn_Arg_deC_N"/>
    <property type="match status" value="1"/>
</dbReference>
<dbReference type="Gene3D" id="3.20.20.10">
    <property type="entry name" value="Alanine racemase"/>
    <property type="match status" value="1"/>
</dbReference>
<evidence type="ECO:0000256" key="14">
    <source>
        <dbReference type="ARBA" id="ARBA00049309"/>
    </source>
</evidence>
<evidence type="ECO:0000256" key="9">
    <source>
        <dbReference type="ARBA" id="ARBA00022842"/>
    </source>
</evidence>
<sequence length="863" mass="91459">MRASTTLARWSAPRTAPVEPRSSNRLRACPTTSSTRRCRVFCVGDDAKEATRALPDATCVPESRHWSVADSAALYNLQGWGAPYVAASKSLGHVVVRPLGKAGEDGEDDSAPEADLFAIAMEVRARLDSGGPLVLRFPDVACRQAATLRAVFAKAAHTWGYGARFQGVFPVKCCHDKDLLLALVIDGAADGFGLEAGSKPELLLALAVMRRARALQREEPADARPQRDTQVRAHRQDADASLSPPGPPRPSELCGPREPPPPLVVCNGYKDGAYIRLAIGAWSLGVRTVVVLEKPSELPAVIAAVRALPPGALRPYLGVRARLGTTHGGRWGATSGDDAKFGLGAREILWAVHTLAAENMLDCLRLLHFHVGSQVSDIATIKEAMRESSQMYAELVRLGAPMGFVDVGGGLGVDYNGTKGWGGDASTNYDMQNYANDVVAALQDMCTRTGVAPPVVVSESGRAIASAAAVLIFEVTSTEPRGVRTGVAPEPEEASQSREEGSTTTRAAGSASTATLDDLRIMTPSSFLLHNFREVLRSLEMAQHGVGGRSGAANVQESLNDAAQFRTEADRLFKLGIMGLEGRAQAEELFASVRGLAFDLTRRGRGPEGESPPMEVQSALRQPAAWYHANMSVFRSIPDAWAIGQLFPIVPLHRLGEEPTVAGSLADLTCDSDGRVDRFVGPAAASSNGDRGRAVSCLPLHALRAEETYLVAAFLVGAYQDSMGSRGHNLFGSPAVANVCVSPREHSRILKSDEIRFQMGGTTVTVVKGQTTADVLRDAGADPAELLAWARDDASRGGDQSGTGNRSSDQSGASTGSGGQSDARSHNGDQSGTGAGAGGEEVLGRYQEVLFKSYTYLESNENT</sequence>
<dbReference type="AlphaFoldDB" id="A0A7S0SGZ5"/>
<dbReference type="InterPro" id="IPR009006">
    <property type="entry name" value="Ala_racemase/Decarboxylase_C"/>
</dbReference>
<dbReference type="Gene3D" id="2.40.37.10">
    <property type="entry name" value="Lyase, Ornithine Decarboxylase, Chain A, domain 1"/>
    <property type="match status" value="1"/>
</dbReference>
<comment type="catalytic activity">
    <reaction evidence="14 16">
        <text>L-arginine + H(+) = agmatine + CO2</text>
        <dbReference type="Rhea" id="RHEA:17641"/>
        <dbReference type="ChEBI" id="CHEBI:15378"/>
        <dbReference type="ChEBI" id="CHEBI:16526"/>
        <dbReference type="ChEBI" id="CHEBI:32682"/>
        <dbReference type="ChEBI" id="CHEBI:58145"/>
        <dbReference type="EC" id="4.1.1.19"/>
    </reaction>
</comment>
<evidence type="ECO:0000259" key="18">
    <source>
        <dbReference type="Pfam" id="PF02784"/>
    </source>
</evidence>
<feature type="domain" description="Orn/DAP/Arg decarboxylase 2 N-terminal" evidence="18">
    <location>
        <begin position="260"/>
        <end position="465"/>
    </location>
</feature>
<keyword evidence="8 16" id="KW-0210">Decarboxylase</keyword>
<comment type="pathway">
    <text evidence="4 16">Amine and polyamine biosynthesis; agmatine biosynthesis; agmatine from L-arginine: step 1/1.</text>
</comment>
<dbReference type="EMBL" id="HBFC01014220">
    <property type="protein sequence ID" value="CAD8705660.1"/>
    <property type="molecule type" value="Transcribed_RNA"/>
</dbReference>
<dbReference type="GO" id="GO:0006527">
    <property type="term" value="P:L-arginine catabolic process"/>
    <property type="evidence" value="ECO:0007669"/>
    <property type="project" value="InterPro"/>
</dbReference>
<dbReference type="PANTHER" id="PTHR43295">
    <property type="entry name" value="ARGININE DECARBOXYLASE"/>
    <property type="match status" value="1"/>
</dbReference>
<evidence type="ECO:0000259" key="19">
    <source>
        <dbReference type="Pfam" id="PF17810"/>
    </source>
</evidence>
<dbReference type="InterPro" id="IPR040634">
    <property type="entry name" value="Arg_decarb_HB"/>
</dbReference>
<dbReference type="UniPathway" id="UPA00186">
    <property type="reaction ID" value="UER00284"/>
</dbReference>
<evidence type="ECO:0000256" key="12">
    <source>
        <dbReference type="ARBA" id="ARBA00023115"/>
    </source>
</evidence>
<evidence type="ECO:0000256" key="15">
    <source>
        <dbReference type="PIRSR" id="PIRSR600183-50"/>
    </source>
</evidence>
<dbReference type="PRINTS" id="PR01179">
    <property type="entry name" value="ODADCRBXLASE"/>
</dbReference>
<dbReference type="SUPFAM" id="SSF50621">
    <property type="entry name" value="Alanine racemase C-terminal domain-like"/>
    <property type="match status" value="1"/>
</dbReference>
<comment type="similarity">
    <text evidence="5 16">Belongs to the Orn/Lys/Arg decarboxylase class-II family. SpeA subfamily.</text>
</comment>
<dbReference type="InterPro" id="IPR000183">
    <property type="entry name" value="Orn/DAP/Arg_de-COase"/>
</dbReference>
<dbReference type="GO" id="GO:0046872">
    <property type="term" value="F:metal ion binding"/>
    <property type="evidence" value="ECO:0007669"/>
    <property type="project" value="UniProtKB-KW"/>
</dbReference>
<evidence type="ECO:0000256" key="5">
    <source>
        <dbReference type="ARBA" id="ARBA00008357"/>
    </source>
</evidence>
<feature type="compositionally biased region" description="Basic and acidic residues" evidence="17">
    <location>
        <begin position="216"/>
        <end position="238"/>
    </location>
</feature>
<evidence type="ECO:0000313" key="20">
    <source>
        <dbReference type="EMBL" id="CAD8705660.1"/>
    </source>
</evidence>
<dbReference type="InterPro" id="IPR022653">
    <property type="entry name" value="De-COase2_pyr-phos_BS"/>
</dbReference>
<evidence type="ECO:0000256" key="13">
    <source>
        <dbReference type="ARBA" id="ARBA00023239"/>
    </source>
</evidence>
<feature type="modified residue" description="N6-(pyridoxal phosphate)lysine" evidence="15">
    <location>
        <position position="172"/>
    </location>
</feature>
<keyword evidence="9 16" id="KW-0460">Magnesium</keyword>
<dbReference type="InterPro" id="IPR022657">
    <property type="entry name" value="De-COase2_CS"/>
</dbReference>
<evidence type="ECO:0000256" key="2">
    <source>
        <dbReference type="ARBA" id="ARBA00001946"/>
    </source>
</evidence>
<feature type="compositionally biased region" description="Gly residues" evidence="17">
    <location>
        <begin position="831"/>
        <end position="840"/>
    </location>
</feature>
<dbReference type="SUPFAM" id="SSF51419">
    <property type="entry name" value="PLP-binding barrel"/>
    <property type="match status" value="2"/>
</dbReference>
<gene>
    <name evidence="20" type="ORF">MANT1106_LOCUS8343</name>
</gene>
<evidence type="ECO:0000256" key="11">
    <source>
        <dbReference type="ARBA" id="ARBA00023066"/>
    </source>
</evidence>
<feature type="region of interest" description="Disordered" evidence="17">
    <location>
        <begin position="793"/>
        <end position="840"/>
    </location>
</feature>
<evidence type="ECO:0000256" key="6">
    <source>
        <dbReference type="ARBA" id="ARBA00012426"/>
    </source>
</evidence>
<dbReference type="GO" id="GO:0008792">
    <property type="term" value="F:arginine decarboxylase activity"/>
    <property type="evidence" value="ECO:0007669"/>
    <property type="project" value="UniProtKB-EC"/>
</dbReference>